<dbReference type="EMBL" id="BJWL01000042">
    <property type="protein sequence ID" value="GFS28383.1"/>
    <property type="molecule type" value="Genomic_DNA"/>
</dbReference>
<sequence>MQKKFDVGVLPLSSPSISVFAIPPSTKGRKCLRSAALRPLPQTWGRSSLRKLLPITLSYRYTQYVSTHLSTNQNHSQTPTFKREKSCNLFSAFGKSAVRSLSDQVMDSHTIIGQQELIRLSVLLGSPTGGQGFLKLEFGHFCLSASARSAISIVIRIAPTQDQHSGHYNRQRKKERYPLYSGILENDCLQGQGGINSFQYGATLTRQKAKQTQFKSEKEWGSPGAGTIFVLVGSSITIPKERKSTIATNRAQSRKESGRDRRKEEKRPEEVLLPSLVLAADHSLIAYTRRRGMKKPSTDSRLEWEDGLNKSLWSWEPS</sequence>
<reference evidence="3" key="1">
    <citation type="submission" date="2019-07" db="EMBL/GenBank/DDBJ databases">
        <title>De Novo Assembly of kiwifruit Actinidia rufa.</title>
        <authorList>
            <person name="Sugita-Konishi S."/>
            <person name="Sato K."/>
            <person name="Mori E."/>
            <person name="Abe Y."/>
            <person name="Kisaki G."/>
            <person name="Hamano K."/>
            <person name="Suezawa K."/>
            <person name="Otani M."/>
            <person name="Fukuda T."/>
            <person name="Manabe T."/>
            <person name="Gomi K."/>
            <person name="Tabuchi M."/>
            <person name="Akimitsu K."/>
            <person name="Kataoka I."/>
        </authorList>
    </citation>
    <scope>NUCLEOTIDE SEQUENCE [LARGE SCALE GENOMIC DNA]</scope>
    <source>
        <strain evidence="3">cv. Fuchu</strain>
    </source>
</reference>
<gene>
    <name evidence="2" type="ORF">Acr_00g0001470</name>
</gene>
<accession>A0A7J0D790</accession>
<feature type="compositionally biased region" description="Basic and acidic residues" evidence="1">
    <location>
        <begin position="253"/>
        <end position="268"/>
    </location>
</feature>
<comment type="caution">
    <text evidence="2">The sequence shown here is derived from an EMBL/GenBank/DDBJ whole genome shotgun (WGS) entry which is preliminary data.</text>
</comment>
<proteinExistence type="predicted"/>
<name>A0A7J0D790_9ERIC</name>
<feature type="region of interest" description="Disordered" evidence="1">
    <location>
        <begin position="242"/>
        <end position="268"/>
    </location>
</feature>
<evidence type="ECO:0000256" key="1">
    <source>
        <dbReference type="SAM" id="MobiDB-lite"/>
    </source>
</evidence>
<organism evidence="2 3">
    <name type="scientific">Actinidia rufa</name>
    <dbReference type="NCBI Taxonomy" id="165716"/>
    <lineage>
        <taxon>Eukaryota</taxon>
        <taxon>Viridiplantae</taxon>
        <taxon>Streptophyta</taxon>
        <taxon>Embryophyta</taxon>
        <taxon>Tracheophyta</taxon>
        <taxon>Spermatophyta</taxon>
        <taxon>Magnoliopsida</taxon>
        <taxon>eudicotyledons</taxon>
        <taxon>Gunneridae</taxon>
        <taxon>Pentapetalae</taxon>
        <taxon>asterids</taxon>
        <taxon>Ericales</taxon>
        <taxon>Actinidiaceae</taxon>
        <taxon>Actinidia</taxon>
    </lineage>
</organism>
<protein>
    <submittedName>
        <fullName evidence="2">Uncharacterized protein</fullName>
    </submittedName>
</protein>
<keyword evidence="3" id="KW-1185">Reference proteome</keyword>
<dbReference type="AlphaFoldDB" id="A0A7J0D790"/>
<dbReference type="Proteomes" id="UP000585474">
    <property type="component" value="Unassembled WGS sequence"/>
</dbReference>
<evidence type="ECO:0000313" key="2">
    <source>
        <dbReference type="EMBL" id="GFS28383.1"/>
    </source>
</evidence>
<evidence type="ECO:0000313" key="3">
    <source>
        <dbReference type="Proteomes" id="UP000585474"/>
    </source>
</evidence>